<sequence length="145" mass="17406">MYVLYPTHAIQIILSNSNQFKLLLIYNFPCISSNFKRLSKQIEQKLKMAIMCCIQVQPHQEMTVDEFKAWLHRFDNDHNGQISREELKEALHSLRIWFGWWRSRQVMKQADSNRDGQIDNAKEFEKLVNYAQQNLHMKIYESNGW</sequence>
<proteinExistence type="predicted"/>
<dbReference type="Gramene" id="PRQ47953">
    <property type="protein sequence ID" value="PRQ47953"/>
    <property type="gene ID" value="RchiOBHm_Chr2g0105311"/>
</dbReference>
<keyword evidence="2" id="KW-0106">Calcium</keyword>
<protein>
    <submittedName>
        <fullName evidence="4">Putative EF-hand domain pair protein</fullName>
    </submittedName>
</protein>
<dbReference type="STRING" id="74649.A0A2P6RND2"/>
<evidence type="ECO:0000313" key="4">
    <source>
        <dbReference type="EMBL" id="PRQ47953.1"/>
    </source>
</evidence>
<keyword evidence="5" id="KW-1185">Reference proteome</keyword>
<dbReference type="AlphaFoldDB" id="A0A2P6RND2"/>
<evidence type="ECO:0000256" key="1">
    <source>
        <dbReference type="ARBA" id="ARBA00022737"/>
    </source>
</evidence>
<dbReference type="Proteomes" id="UP000238479">
    <property type="component" value="Chromosome 2"/>
</dbReference>
<evidence type="ECO:0000313" key="5">
    <source>
        <dbReference type="Proteomes" id="UP000238479"/>
    </source>
</evidence>
<keyword evidence="1" id="KW-0677">Repeat</keyword>
<evidence type="ECO:0000256" key="2">
    <source>
        <dbReference type="ARBA" id="ARBA00022837"/>
    </source>
</evidence>
<dbReference type="CDD" id="cd00051">
    <property type="entry name" value="EFh"/>
    <property type="match status" value="1"/>
</dbReference>
<accession>A0A2P6RND2</accession>
<feature type="domain" description="EF-hand" evidence="3">
    <location>
        <begin position="62"/>
        <end position="97"/>
    </location>
</feature>
<dbReference type="OMA" id="WWKARDG"/>
<organism evidence="4 5">
    <name type="scientific">Rosa chinensis</name>
    <name type="common">China rose</name>
    <dbReference type="NCBI Taxonomy" id="74649"/>
    <lineage>
        <taxon>Eukaryota</taxon>
        <taxon>Viridiplantae</taxon>
        <taxon>Streptophyta</taxon>
        <taxon>Embryophyta</taxon>
        <taxon>Tracheophyta</taxon>
        <taxon>Spermatophyta</taxon>
        <taxon>Magnoliopsida</taxon>
        <taxon>eudicotyledons</taxon>
        <taxon>Gunneridae</taxon>
        <taxon>Pentapetalae</taxon>
        <taxon>rosids</taxon>
        <taxon>fabids</taxon>
        <taxon>Rosales</taxon>
        <taxon>Rosaceae</taxon>
        <taxon>Rosoideae</taxon>
        <taxon>Rosoideae incertae sedis</taxon>
        <taxon>Rosa</taxon>
    </lineage>
</organism>
<dbReference type="PANTHER" id="PTHR23050">
    <property type="entry name" value="CALCIUM BINDING PROTEIN"/>
    <property type="match status" value="1"/>
</dbReference>
<dbReference type="EMBL" id="PDCK01000040">
    <property type="protein sequence ID" value="PRQ47953.1"/>
    <property type="molecule type" value="Genomic_DNA"/>
</dbReference>
<dbReference type="PROSITE" id="PS00018">
    <property type="entry name" value="EF_HAND_1"/>
    <property type="match status" value="1"/>
</dbReference>
<dbReference type="PROSITE" id="PS50222">
    <property type="entry name" value="EF_HAND_2"/>
    <property type="match status" value="1"/>
</dbReference>
<dbReference type="Pfam" id="PF13405">
    <property type="entry name" value="EF-hand_6"/>
    <property type="match status" value="1"/>
</dbReference>
<evidence type="ECO:0000259" key="3">
    <source>
        <dbReference type="PROSITE" id="PS50222"/>
    </source>
</evidence>
<dbReference type="GO" id="GO:0005509">
    <property type="term" value="F:calcium ion binding"/>
    <property type="evidence" value="ECO:0007669"/>
    <property type="project" value="InterPro"/>
</dbReference>
<dbReference type="InterPro" id="IPR018247">
    <property type="entry name" value="EF_Hand_1_Ca_BS"/>
</dbReference>
<dbReference type="Pfam" id="PF13202">
    <property type="entry name" value="EF-hand_5"/>
    <property type="match status" value="1"/>
</dbReference>
<dbReference type="Gene3D" id="1.10.238.10">
    <property type="entry name" value="EF-hand"/>
    <property type="match status" value="1"/>
</dbReference>
<dbReference type="SUPFAM" id="SSF47473">
    <property type="entry name" value="EF-hand"/>
    <property type="match status" value="1"/>
</dbReference>
<comment type="caution">
    <text evidence="4">The sequence shown here is derived from an EMBL/GenBank/DDBJ whole genome shotgun (WGS) entry which is preliminary data.</text>
</comment>
<name>A0A2P6RND2_ROSCH</name>
<gene>
    <name evidence="4" type="ORF">RchiOBHm_Chr2g0105311</name>
</gene>
<dbReference type="InterPro" id="IPR002048">
    <property type="entry name" value="EF_hand_dom"/>
</dbReference>
<reference evidence="4 5" key="1">
    <citation type="journal article" date="2018" name="Nat. Genet.">
        <title>The Rosa genome provides new insights in the design of modern roses.</title>
        <authorList>
            <person name="Bendahmane M."/>
        </authorList>
    </citation>
    <scope>NUCLEOTIDE SEQUENCE [LARGE SCALE GENOMIC DNA]</scope>
    <source>
        <strain evidence="5">cv. Old Blush</strain>
    </source>
</reference>
<dbReference type="SMART" id="SM00054">
    <property type="entry name" value="EFh"/>
    <property type="match status" value="2"/>
</dbReference>
<dbReference type="InterPro" id="IPR050145">
    <property type="entry name" value="Centrin_CML-like"/>
</dbReference>
<dbReference type="InterPro" id="IPR011992">
    <property type="entry name" value="EF-hand-dom_pair"/>
</dbReference>